<reference evidence="6 7" key="1">
    <citation type="submission" date="2014-08" db="EMBL/GenBank/DDBJ databases">
        <title>Whole genome shotgun sequence of Rhizobium rubi NBRC 13261.</title>
        <authorList>
            <person name="Katano-Makiyama Y."/>
            <person name="Hosoyama A."/>
            <person name="Hashimoto M."/>
            <person name="Hosoyama Y."/>
            <person name="Noguchi M."/>
            <person name="Tsuchikane K."/>
            <person name="Uohara A."/>
            <person name="Ohji S."/>
            <person name="Ichikawa N."/>
            <person name="Kimura A."/>
            <person name="Yamazoe A."/>
            <person name="Fujita N."/>
        </authorList>
    </citation>
    <scope>NUCLEOTIDE SEQUENCE [LARGE SCALE GENOMIC DNA]</scope>
    <source>
        <strain evidence="6 7">NBRC 13261</strain>
    </source>
</reference>
<dbReference type="NCBIfam" id="TIGR03130">
    <property type="entry name" value="malonate_delta"/>
    <property type="match status" value="1"/>
</dbReference>
<dbReference type="HAMAP" id="MF_00710">
    <property type="entry name" value="Malonate_deCO2ase_dsu"/>
    <property type="match status" value="1"/>
</dbReference>
<evidence type="ECO:0000256" key="5">
    <source>
        <dbReference type="PIRSR" id="PIRSR609662-50"/>
    </source>
</evidence>
<name>A0A081D2B8_9HYPH</name>
<evidence type="ECO:0000256" key="1">
    <source>
        <dbReference type="ARBA" id="ARBA00004496"/>
    </source>
</evidence>
<organism evidence="6 7">
    <name type="scientific">Agrobacterium rubi TR3 = NBRC 13261</name>
    <dbReference type="NCBI Taxonomy" id="1368415"/>
    <lineage>
        <taxon>Bacteria</taxon>
        <taxon>Pseudomonadati</taxon>
        <taxon>Pseudomonadota</taxon>
        <taxon>Alphaproteobacteria</taxon>
        <taxon>Hyphomicrobiales</taxon>
        <taxon>Rhizobiaceae</taxon>
        <taxon>Rhizobium/Agrobacterium group</taxon>
        <taxon>Agrobacterium</taxon>
    </lineage>
</organism>
<sequence>MEKLEFEFSGGVALAARNQPILSGVLGSGNLEVLVEACDLSGKTRVEVETAAVGFGTIWQAVLSDVFERWKIGDVKVSINDAGATPAVVALRLDQALQAYSGKSGEARS</sequence>
<comment type="PTM">
    <text evidence="5">Covalently binds the prosthetic group of malonate decarboxylase.</text>
</comment>
<evidence type="ECO:0000256" key="4">
    <source>
        <dbReference type="NCBIfam" id="TIGR03130"/>
    </source>
</evidence>
<protein>
    <recommendedName>
        <fullName evidence="4">Malonate decarboxylase acyl carrier protein</fullName>
    </recommendedName>
</protein>
<gene>
    <name evidence="6" type="primary">mdcC</name>
    <name evidence="6" type="ORF">RRU01S_30_00620</name>
</gene>
<dbReference type="AlphaFoldDB" id="A0A081D2B8"/>
<dbReference type="Pfam" id="PF06857">
    <property type="entry name" value="ACP"/>
    <property type="match status" value="1"/>
</dbReference>
<dbReference type="GO" id="GO:0005737">
    <property type="term" value="C:cytoplasm"/>
    <property type="evidence" value="ECO:0007669"/>
    <property type="project" value="UniProtKB-SubCell"/>
</dbReference>
<dbReference type="Proteomes" id="UP000028701">
    <property type="component" value="Unassembled WGS sequence"/>
</dbReference>
<dbReference type="RefSeq" id="WP_045232488.1">
    <property type="nucleotide sequence ID" value="NZ_BBJU01000030.1"/>
</dbReference>
<dbReference type="InterPro" id="IPR009662">
    <property type="entry name" value="Malonate_deCO2ase_dsu"/>
</dbReference>
<evidence type="ECO:0000256" key="3">
    <source>
        <dbReference type="ARBA" id="ARBA00022553"/>
    </source>
</evidence>
<keyword evidence="3 5" id="KW-0597">Phosphoprotein</keyword>
<accession>A0A081D2B8</accession>
<evidence type="ECO:0000313" key="6">
    <source>
        <dbReference type="EMBL" id="GAK73064.1"/>
    </source>
</evidence>
<comment type="caution">
    <text evidence="6">The sequence shown here is derived from an EMBL/GenBank/DDBJ whole genome shotgun (WGS) entry which is preliminary data.</text>
</comment>
<dbReference type="OrthoDB" id="120290at2"/>
<evidence type="ECO:0000256" key="2">
    <source>
        <dbReference type="ARBA" id="ARBA00022490"/>
    </source>
</evidence>
<dbReference type="eggNOG" id="COG3052">
    <property type="taxonomic scope" value="Bacteria"/>
</dbReference>
<proteinExistence type="inferred from homology"/>
<dbReference type="InterPro" id="IPR023439">
    <property type="entry name" value="Mal_deCO2ase/Cit_lyase_ACP"/>
</dbReference>
<comment type="subcellular location">
    <subcellularLocation>
        <location evidence="1">Cytoplasm</location>
    </subcellularLocation>
</comment>
<keyword evidence="2" id="KW-0963">Cytoplasm</keyword>
<dbReference type="EMBL" id="BBJU01000030">
    <property type="protein sequence ID" value="GAK73064.1"/>
    <property type="molecule type" value="Genomic_DNA"/>
</dbReference>
<evidence type="ECO:0000313" key="7">
    <source>
        <dbReference type="Proteomes" id="UP000028701"/>
    </source>
</evidence>
<feature type="modified residue" description="O-(phosphoribosyl dephospho-coenzyme A)serine" evidence="5">
    <location>
        <position position="28"/>
    </location>
</feature>